<evidence type="ECO:0000313" key="1">
    <source>
        <dbReference type="EMBL" id="NYJ78515.1"/>
    </source>
</evidence>
<dbReference type="Pfam" id="PF06304">
    <property type="entry name" value="DUF1048"/>
    <property type="match status" value="1"/>
</dbReference>
<dbReference type="Proteomes" id="UP000535437">
    <property type="component" value="Unassembled WGS sequence"/>
</dbReference>
<evidence type="ECO:0000313" key="2">
    <source>
        <dbReference type="Proteomes" id="UP000535437"/>
    </source>
</evidence>
<dbReference type="AlphaFoldDB" id="A0A7Z0KAQ0"/>
<dbReference type="InterPro" id="IPR008316">
    <property type="entry name" value="UCP029876"/>
</dbReference>
<reference evidence="1 2" key="1">
    <citation type="submission" date="2020-07" db="EMBL/GenBank/DDBJ databases">
        <title>Sequencing the genomes of 1000 actinobacteria strains.</title>
        <authorList>
            <person name="Klenk H.-P."/>
        </authorList>
    </citation>
    <scope>NUCLEOTIDE SEQUENCE [LARGE SCALE GENOMIC DNA]</scope>
    <source>
        <strain evidence="1 2">DSM 15475</strain>
    </source>
</reference>
<name>A0A7Z0KAQ0_9MICC</name>
<gene>
    <name evidence="1" type="ORF">HNR09_001926</name>
</gene>
<dbReference type="SUPFAM" id="SSF158560">
    <property type="entry name" value="BH3980-like"/>
    <property type="match status" value="1"/>
</dbReference>
<accession>A0A7Z0KAQ0</accession>
<dbReference type="Gene3D" id="1.10.1900.10">
    <property type="entry name" value="c-terminal domain of poly(a) binding protein"/>
    <property type="match status" value="1"/>
</dbReference>
<proteinExistence type="predicted"/>
<keyword evidence="2" id="KW-1185">Reference proteome</keyword>
<keyword evidence="1" id="KW-0238">DNA-binding</keyword>
<dbReference type="GO" id="GO:0003677">
    <property type="term" value="F:DNA binding"/>
    <property type="evidence" value="ECO:0007669"/>
    <property type="project" value="UniProtKB-KW"/>
</dbReference>
<comment type="caution">
    <text evidence="1">The sequence shown here is derived from an EMBL/GenBank/DDBJ whole genome shotgun (WGS) entry which is preliminary data.</text>
</comment>
<dbReference type="RefSeq" id="WP_179541849.1">
    <property type="nucleotide sequence ID" value="NZ_BAAALL010000005.1"/>
</dbReference>
<protein>
    <submittedName>
        <fullName evidence="1">DNA-binding ferritin-like protein (Dps family)</fullName>
    </submittedName>
</protein>
<sequence length="128" mass="14909">MVERKKWFEWLIGSLEQKRQYKQQQARVKQLPASYRQAQEAIQRYLLHRGGISNGEELLQMLEDLTELMERAAADGTSVAEVFGEDPVDFAEEFLANYTDSQWINKEKDRLKKSIDEAVRIENQGNTS</sequence>
<organism evidence="1 2">
    <name type="scientific">Nesterenkonia xinjiangensis</name>
    <dbReference type="NCBI Taxonomy" id="225327"/>
    <lineage>
        <taxon>Bacteria</taxon>
        <taxon>Bacillati</taxon>
        <taxon>Actinomycetota</taxon>
        <taxon>Actinomycetes</taxon>
        <taxon>Micrococcales</taxon>
        <taxon>Micrococcaceae</taxon>
        <taxon>Nesterenkonia</taxon>
    </lineage>
</organism>
<dbReference type="EMBL" id="JACCFY010000001">
    <property type="protein sequence ID" value="NYJ78515.1"/>
    <property type="molecule type" value="Genomic_DNA"/>
</dbReference>